<dbReference type="CDD" id="cd09272">
    <property type="entry name" value="RNase_HI_RT_Ty1"/>
    <property type="match status" value="1"/>
</dbReference>
<proteinExistence type="predicted"/>
<organism evidence="1">
    <name type="scientific">Sesamum latifolium</name>
    <dbReference type="NCBI Taxonomy" id="2727402"/>
    <lineage>
        <taxon>Eukaryota</taxon>
        <taxon>Viridiplantae</taxon>
        <taxon>Streptophyta</taxon>
        <taxon>Embryophyta</taxon>
        <taxon>Tracheophyta</taxon>
        <taxon>Spermatophyta</taxon>
        <taxon>Magnoliopsida</taxon>
        <taxon>eudicotyledons</taxon>
        <taxon>Gunneridae</taxon>
        <taxon>Pentapetalae</taxon>
        <taxon>asterids</taxon>
        <taxon>lamiids</taxon>
        <taxon>Lamiales</taxon>
        <taxon>Pedaliaceae</taxon>
        <taxon>Sesamum</taxon>
    </lineage>
</organism>
<protein>
    <submittedName>
        <fullName evidence="1">Retrovirus-related Pol polyprotein from transposon RE1</fullName>
    </submittedName>
</protein>
<dbReference type="PANTHER" id="PTHR11439:SF470">
    <property type="entry name" value="CYSTEINE-RICH RLK (RECEPTOR-LIKE PROTEIN KINASE) 8"/>
    <property type="match status" value="1"/>
</dbReference>
<sequence length="152" mass="17055">MLVGRCVLTIDDRVMGFCVFLGPTLISWNTKKQATISRSSAEAEFHSMGAVVFELLWISYLLRDLSISVPTRSVFYDNKAALHIITNLIFHEHTKHLDINCHVVRDQFKRGFIAPSHIPGANQVANLFTKSPPVKDFTQLLFKLGLAPHAPP</sequence>
<accession>A0AAW2T9M1</accession>
<gene>
    <name evidence="1" type="ORF">Slati_4190000</name>
</gene>
<dbReference type="EMBL" id="JACGWN010000015">
    <property type="protein sequence ID" value="KAL0401601.1"/>
    <property type="molecule type" value="Genomic_DNA"/>
</dbReference>
<dbReference type="AlphaFoldDB" id="A0AAW2T9M1"/>
<comment type="caution">
    <text evidence="1">The sequence shown here is derived from an EMBL/GenBank/DDBJ whole genome shotgun (WGS) entry which is preliminary data.</text>
</comment>
<evidence type="ECO:0000313" key="1">
    <source>
        <dbReference type="EMBL" id="KAL0401601.1"/>
    </source>
</evidence>
<reference evidence="1" key="2">
    <citation type="journal article" date="2024" name="Plant">
        <title>Genomic evolution and insights into agronomic trait innovations of Sesamum species.</title>
        <authorList>
            <person name="Miao H."/>
            <person name="Wang L."/>
            <person name="Qu L."/>
            <person name="Liu H."/>
            <person name="Sun Y."/>
            <person name="Le M."/>
            <person name="Wang Q."/>
            <person name="Wei S."/>
            <person name="Zheng Y."/>
            <person name="Lin W."/>
            <person name="Duan Y."/>
            <person name="Cao H."/>
            <person name="Xiong S."/>
            <person name="Wang X."/>
            <person name="Wei L."/>
            <person name="Li C."/>
            <person name="Ma Q."/>
            <person name="Ju M."/>
            <person name="Zhao R."/>
            <person name="Li G."/>
            <person name="Mu C."/>
            <person name="Tian Q."/>
            <person name="Mei H."/>
            <person name="Zhang T."/>
            <person name="Gao T."/>
            <person name="Zhang H."/>
        </authorList>
    </citation>
    <scope>NUCLEOTIDE SEQUENCE</scope>
    <source>
        <strain evidence="1">KEN1</strain>
    </source>
</reference>
<name>A0AAW2T9M1_9LAMI</name>
<dbReference type="PANTHER" id="PTHR11439">
    <property type="entry name" value="GAG-POL-RELATED RETROTRANSPOSON"/>
    <property type="match status" value="1"/>
</dbReference>
<reference evidence="1" key="1">
    <citation type="submission" date="2020-06" db="EMBL/GenBank/DDBJ databases">
        <authorList>
            <person name="Li T."/>
            <person name="Hu X."/>
            <person name="Zhang T."/>
            <person name="Song X."/>
            <person name="Zhang H."/>
            <person name="Dai N."/>
            <person name="Sheng W."/>
            <person name="Hou X."/>
            <person name="Wei L."/>
        </authorList>
    </citation>
    <scope>NUCLEOTIDE SEQUENCE</scope>
    <source>
        <strain evidence="1">KEN1</strain>
        <tissue evidence="1">Leaf</tissue>
    </source>
</reference>